<dbReference type="PROSITE" id="PS51257">
    <property type="entry name" value="PROKAR_LIPOPROTEIN"/>
    <property type="match status" value="1"/>
</dbReference>
<reference evidence="3" key="1">
    <citation type="submission" date="2020-04" db="EMBL/GenBank/DDBJ databases">
        <authorList>
            <person name="Sombolestani A."/>
        </authorList>
    </citation>
    <scope>NUCLEOTIDE SEQUENCE</scope>
    <source>
        <strain evidence="3">R71697</strain>
    </source>
</reference>
<organism evidence="3 4">
    <name type="scientific">Gluconobacter japonicus</name>
    <dbReference type="NCBI Taxonomy" id="376620"/>
    <lineage>
        <taxon>Bacteria</taxon>
        <taxon>Pseudomonadati</taxon>
        <taxon>Pseudomonadota</taxon>
        <taxon>Alphaproteobacteria</taxon>
        <taxon>Acetobacterales</taxon>
        <taxon>Acetobacteraceae</taxon>
        <taxon>Gluconobacter</taxon>
    </lineage>
</organism>
<evidence type="ECO:0000256" key="1">
    <source>
        <dbReference type="SAM" id="SignalP"/>
    </source>
</evidence>
<feature type="domain" description="ABC-type transport auxiliary lipoprotein component" evidence="2">
    <location>
        <begin position="26"/>
        <end position="183"/>
    </location>
</feature>
<dbReference type="SUPFAM" id="SSF159594">
    <property type="entry name" value="XCC0632-like"/>
    <property type="match status" value="1"/>
</dbReference>
<evidence type="ECO:0000313" key="3">
    <source>
        <dbReference type="EMBL" id="MBF0871486.1"/>
    </source>
</evidence>
<reference evidence="3" key="2">
    <citation type="submission" date="2020-11" db="EMBL/GenBank/DDBJ databases">
        <title>Description of novel Gluconobacter species.</title>
        <authorList>
            <person name="Cleenwerck I."/>
            <person name="Cnockaert M."/>
            <person name="Borremans W."/>
            <person name="Wieme A.D."/>
            <person name="De Vuyst L."/>
            <person name="Vandamme P."/>
        </authorList>
    </citation>
    <scope>NUCLEOTIDE SEQUENCE</scope>
    <source>
        <strain evidence="3">R71697</strain>
    </source>
</reference>
<keyword evidence="1" id="KW-0732">Signal</keyword>
<protein>
    <submittedName>
        <fullName evidence="3">Membrane integrity-associated transporter subunit PqiC</fullName>
    </submittedName>
</protein>
<dbReference type="Pfam" id="PF03886">
    <property type="entry name" value="ABC_trans_aux"/>
    <property type="match status" value="1"/>
</dbReference>
<sequence>MKLSFASLAVTGLLLSGCASAPIQFYTLGAPAIASTTTALGPTTPVVTVDPVQVPDYLDSQDMLVRHGDVLDRSPHGRWASRLSRGVTDLVTARLSQIWPSVFVTSQTSASTPGTRLNITVTRLDIAADGQGTLEADWSFIPSNEKKPVMHHRASFTARGSIVTDAGNVALTRDLVEQLSAAIGASTPQL</sequence>
<feature type="chain" id="PRO_5040321815" evidence="1">
    <location>
        <begin position="22"/>
        <end position="190"/>
    </location>
</feature>
<gene>
    <name evidence="3" type="ORF">HKD32_11580</name>
</gene>
<dbReference type="AlphaFoldDB" id="A0A9Q2FMB8"/>
<evidence type="ECO:0000313" key="4">
    <source>
        <dbReference type="Proteomes" id="UP000661006"/>
    </source>
</evidence>
<proteinExistence type="predicted"/>
<dbReference type="EMBL" id="JABCQN010000005">
    <property type="protein sequence ID" value="MBF0871486.1"/>
    <property type="molecule type" value="Genomic_DNA"/>
</dbReference>
<dbReference type="Gene3D" id="3.40.50.10610">
    <property type="entry name" value="ABC-type transport auxiliary lipoprotein component"/>
    <property type="match status" value="1"/>
</dbReference>
<accession>A0A9Q2FMB8</accession>
<dbReference type="RefSeq" id="WP_194258010.1">
    <property type="nucleotide sequence ID" value="NZ_JABCQN010000005.1"/>
</dbReference>
<name>A0A9Q2FMB8_GLUJA</name>
<dbReference type="InterPro" id="IPR005586">
    <property type="entry name" value="ABC_trans_aux"/>
</dbReference>
<feature type="signal peptide" evidence="1">
    <location>
        <begin position="1"/>
        <end position="21"/>
    </location>
</feature>
<dbReference type="GeneID" id="81475341"/>
<evidence type="ECO:0000259" key="2">
    <source>
        <dbReference type="Pfam" id="PF03886"/>
    </source>
</evidence>
<dbReference type="Proteomes" id="UP000661006">
    <property type="component" value="Unassembled WGS sequence"/>
</dbReference>
<comment type="caution">
    <text evidence="3">The sequence shown here is derived from an EMBL/GenBank/DDBJ whole genome shotgun (WGS) entry which is preliminary data.</text>
</comment>